<proteinExistence type="inferred from homology"/>
<evidence type="ECO:0000256" key="2">
    <source>
        <dbReference type="ARBA" id="ARBA00022723"/>
    </source>
</evidence>
<organism evidence="6 7">
    <name type="scientific">Methyloceanibacter marginalis</name>
    <dbReference type="NCBI Taxonomy" id="1774971"/>
    <lineage>
        <taxon>Bacteria</taxon>
        <taxon>Pseudomonadati</taxon>
        <taxon>Pseudomonadota</taxon>
        <taxon>Alphaproteobacteria</taxon>
        <taxon>Hyphomicrobiales</taxon>
        <taxon>Hyphomicrobiaceae</taxon>
        <taxon>Methyloceanibacter</taxon>
    </lineage>
</organism>
<evidence type="ECO:0000259" key="5">
    <source>
        <dbReference type="PROSITE" id="PS51891"/>
    </source>
</evidence>
<accession>A0A1E3WD22</accession>
<dbReference type="Gene3D" id="3.90.1590.10">
    <property type="entry name" value="glutathione-dependent formaldehyde- activating enzyme (gfa)"/>
    <property type="match status" value="1"/>
</dbReference>
<sequence length="137" mass="14540">MADAKTERSAGCACGRLTVKTTGEPVDVYLCSCLKCQRGTGSAFSYAALFADSAVTIAGDRRHYADRGDSGRAIDSSFCPTCGTAVAFRAEGLPGVIGVPVGCFADPNFAKPSKLFWASRRHRWLDLPADIAKIDTQ</sequence>
<dbReference type="GO" id="GO:0016846">
    <property type="term" value="F:carbon-sulfur lyase activity"/>
    <property type="evidence" value="ECO:0007669"/>
    <property type="project" value="InterPro"/>
</dbReference>
<evidence type="ECO:0000256" key="3">
    <source>
        <dbReference type="ARBA" id="ARBA00022833"/>
    </source>
</evidence>
<dbReference type="Pfam" id="PF04828">
    <property type="entry name" value="GFA"/>
    <property type="match status" value="1"/>
</dbReference>
<gene>
    <name evidence="6" type="ORF">AUC71_00635</name>
</gene>
<dbReference type="PROSITE" id="PS51891">
    <property type="entry name" value="CENP_V_GFA"/>
    <property type="match status" value="1"/>
</dbReference>
<dbReference type="PANTHER" id="PTHR33337:SF40">
    <property type="entry name" value="CENP-V_GFA DOMAIN-CONTAINING PROTEIN-RELATED"/>
    <property type="match status" value="1"/>
</dbReference>
<comment type="caution">
    <text evidence="6">The sequence shown here is derived from an EMBL/GenBank/DDBJ whole genome shotgun (WGS) entry which is preliminary data.</text>
</comment>
<dbReference type="EMBL" id="LPWD01000068">
    <property type="protein sequence ID" value="ODS03676.1"/>
    <property type="molecule type" value="Genomic_DNA"/>
</dbReference>
<evidence type="ECO:0000313" key="6">
    <source>
        <dbReference type="EMBL" id="ODS03676.1"/>
    </source>
</evidence>
<keyword evidence="7" id="KW-1185">Reference proteome</keyword>
<dbReference type="OrthoDB" id="9807246at2"/>
<dbReference type="AlphaFoldDB" id="A0A1E3WD22"/>
<keyword evidence="2" id="KW-0479">Metal-binding</keyword>
<protein>
    <recommendedName>
        <fullName evidence="5">CENP-V/GFA domain-containing protein</fullName>
    </recommendedName>
</protein>
<dbReference type="InterPro" id="IPR006913">
    <property type="entry name" value="CENP-V/GFA"/>
</dbReference>
<comment type="similarity">
    <text evidence="1">Belongs to the Gfa family.</text>
</comment>
<evidence type="ECO:0000256" key="4">
    <source>
        <dbReference type="ARBA" id="ARBA00023239"/>
    </source>
</evidence>
<dbReference type="SUPFAM" id="SSF51316">
    <property type="entry name" value="Mss4-like"/>
    <property type="match status" value="1"/>
</dbReference>
<keyword evidence="4" id="KW-0456">Lyase</keyword>
<dbReference type="RefSeq" id="WP_069623131.1">
    <property type="nucleotide sequence ID" value="NZ_LPWD01000068.1"/>
</dbReference>
<evidence type="ECO:0000313" key="7">
    <source>
        <dbReference type="Proteomes" id="UP000095042"/>
    </source>
</evidence>
<keyword evidence="3" id="KW-0862">Zinc</keyword>
<dbReference type="GO" id="GO:0046872">
    <property type="term" value="F:metal ion binding"/>
    <property type="evidence" value="ECO:0007669"/>
    <property type="project" value="UniProtKB-KW"/>
</dbReference>
<dbReference type="InterPro" id="IPR011057">
    <property type="entry name" value="Mss4-like_sf"/>
</dbReference>
<feature type="domain" description="CENP-V/GFA" evidence="5">
    <location>
        <begin position="8"/>
        <end position="118"/>
    </location>
</feature>
<name>A0A1E3WD22_9HYPH</name>
<dbReference type="PANTHER" id="PTHR33337">
    <property type="entry name" value="GFA DOMAIN-CONTAINING PROTEIN"/>
    <property type="match status" value="1"/>
</dbReference>
<dbReference type="Proteomes" id="UP000095042">
    <property type="component" value="Unassembled WGS sequence"/>
</dbReference>
<reference evidence="6 7" key="1">
    <citation type="journal article" date="2016" name="Environ. Microbiol.">
        <title>New Methyloceanibacter diversity from North Sea sediments includes methanotroph containing solely the soluble methane monooxygenase.</title>
        <authorList>
            <person name="Vekeman B."/>
            <person name="Kerckhof F.M."/>
            <person name="Cremers G."/>
            <person name="de Vos P."/>
            <person name="Vandamme P."/>
            <person name="Boon N."/>
            <person name="Op den Camp H.J."/>
            <person name="Heylen K."/>
        </authorList>
    </citation>
    <scope>NUCLEOTIDE SEQUENCE [LARGE SCALE GENOMIC DNA]</scope>
    <source>
        <strain evidence="6 7">R-67177</strain>
    </source>
</reference>
<evidence type="ECO:0000256" key="1">
    <source>
        <dbReference type="ARBA" id="ARBA00005495"/>
    </source>
</evidence>